<evidence type="ECO:0000313" key="2">
    <source>
        <dbReference type="Proteomes" id="UP000694864"/>
    </source>
</evidence>
<dbReference type="Proteomes" id="UP000694864">
    <property type="component" value="Chromosome 18"/>
</dbReference>
<organism evidence="2 3">
    <name type="scientific">Camelina sativa</name>
    <name type="common">False flax</name>
    <name type="synonym">Myagrum sativum</name>
    <dbReference type="NCBI Taxonomy" id="90675"/>
    <lineage>
        <taxon>Eukaryota</taxon>
        <taxon>Viridiplantae</taxon>
        <taxon>Streptophyta</taxon>
        <taxon>Embryophyta</taxon>
        <taxon>Tracheophyta</taxon>
        <taxon>Spermatophyta</taxon>
        <taxon>Magnoliopsida</taxon>
        <taxon>eudicotyledons</taxon>
        <taxon>Gunneridae</taxon>
        <taxon>Pentapetalae</taxon>
        <taxon>rosids</taxon>
        <taxon>malvids</taxon>
        <taxon>Brassicales</taxon>
        <taxon>Brassicaceae</taxon>
        <taxon>Camelineae</taxon>
        <taxon>Camelina</taxon>
    </lineage>
</organism>
<evidence type="ECO:0000259" key="1">
    <source>
        <dbReference type="Pfam" id="PF13966"/>
    </source>
</evidence>
<protein>
    <submittedName>
        <fullName evidence="3">Uncharacterized protein LOC104763215</fullName>
    </submittedName>
</protein>
<sequence>MTLPKSAGGFGFKDLEIFNQYLLAKQAWRLLHDTECLFSRFFKSRYYATGEFLSAAKGRNPSYGWRSIIFDRQLLSKGLKQIIGNRKNTLVWIDNWLFDSRAMRPTGIHSLMNINLRVVDLFNHQTGVWNDFLLRSLFHHSEINNIKAIKPRIDFDDSYCWSETRNGIYSVSSGYALMFRLQKKDILGVTETRPSTNPVLQACWKVNTAPKIQVFLWKALNGALAVVECLITREIRNFDGCMLCDAEVESINHILFLCPFARQVWALSDIPSLYQGFGNSIFENMYYLFGLEKIIDSIDEVKSVFAWILWHLWKNRNSFLFDGVILPSDVLVDKALDVTRDWSSVYKKDRSQLKSISKQTDHWQPPFQGEVKCNIDFSWSKTFCLSGASWVVRDHDGKVALHSRRSFASVVSSFEAKIKS</sequence>
<evidence type="ECO:0000313" key="3">
    <source>
        <dbReference type="RefSeq" id="XP_010484922.1"/>
    </source>
</evidence>
<dbReference type="InterPro" id="IPR026960">
    <property type="entry name" value="RVT-Znf"/>
</dbReference>
<dbReference type="Pfam" id="PF13966">
    <property type="entry name" value="zf-RVT"/>
    <property type="match status" value="1"/>
</dbReference>
<dbReference type="GeneID" id="104763215"/>
<dbReference type="PANTHER" id="PTHR33116:SF86">
    <property type="entry name" value="REVERSE TRANSCRIPTASE DOMAIN-CONTAINING PROTEIN"/>
    <property type="match status" value="1"/>
</dbReference>
<accession>A0ABM0XEX0</accession>
<name>A0ABM0XEX0_CAMSA</name>
<reference evidence="2" key="1">
    <citation type="journal article" date="2014" name="Nat. Commun.">
        <title>The emerging biofuel crop Camelina sativa retains a highly undifferentiated hexaploid genome structure.</title>
        <authorList>
            <person name="Kagale S."/>
            <person name="Koh C."/>
            <person name="Nixon J."/>
            <person name="Bollina V."/>
            <person name="Clarke W.E."/>
            <person name="Tuteja R."/>
            <person name="Spillane C."/>
            <person name="Robinson S.J."/>
            <person name="Links M.G."/>
            <person name="Clarke C."/>
            <person name="Higgins E.E."/>
            <person name="Huebert T."/>
            <person name="Sharpe A.G."/>
            <person name="Parkin I.A."/>
        </authorList>
    </citation>
    <scope>NUCLEOTIDE SEQUENCE [LARGE SCALE GENOMIC DNA]</scope>
    <source>
        <strain evidence="2">cv. DH55</strain>
    </source>
</reference>
<proteinExistence type="predicted"/>
<dbReference type="PANTHER" id="PTHR33116">
    <property type="entry name" value="REVERSE TRANSCRIPTASE ZINC-BINDING DOMAIN-CONTAINING PROTEIN-RELATED-RELATED"/>
    <property type="match status" value="1"/>
</dbReference>
<feature type="domain" description="Reverse transcriptase zinc-binding" evidence="1">
    <location>
        <begin position="169"/>
        <end position="265"/>
    </location>
</feature>
<dbReference type="RefSeq" id="XP_010484922.1">
    <property type="nucleotide sequence ID" value="XM_010486620.1"/>
</dbReference>
<keyword evidence="2" id="KW-1185">Reference proteome</keyword>
<reference evidence="3" key="2">
    <citation type="submission" date="2025-08" db="UniProtKB">
        <authorList>
            <consortium name="RefSeq"/>
        </authorList>
    </citation>
    <scope>IDENTIFICATION</scope>
    <source>
        <tissue evidence="3">Leaf</tissue>
    </source>
</reference>
<gene>
    <name evidence="3" type="primary">LOC104763215</name>
</gene>